<dbReference type="SUPFAM" id="SSF54762">
    <property type="entry name" value="Signal recognition particle alu RNA binding heterodimer, SRP9/14"/>
    <property type="match status" value="1"/>
</dbReference>
<protein>
    <recommendedName>
        <fullName evidence="3 8">Signal recognition particle 14 kDa protein</fullName>
        <shortName evidence="8">SRP14</shortName>
    </recommendedName>
</protein>
<comment type="subunit">
    <text evidence="8">Heterodimer with SRP9; binds RNA as heterodimer. Component of a signal recognition particle (SRP) complex that consists of a 7SL RNA molecule of 300 nucleotides and six protein subunits: SRP72, SRP68, SRP54, SRP19, SRP14 and SRP9.</text>
</comment>
<evidence type="ECO:0000256" key="6">
    <source>
        <dbReference type="ARBA" id="ARBA00023135"/>
    </source>
</evidence>
<proteinExistence type="inferred from homology"/>
<evidence type="ECO:0000313" key="11">
    <source>
        <dbReference type="RefSeq" id="XP_005099827.1"/>
    </source>
</evidence>
<keyword evidence="5 8" id="KW-0694">RNA-binding</keyword>
<evidence type="ECO:0000256" key="9">
    <source>
        <dbReference type="SAM" id="MobiDB-lite"/>
    </source>
</evidence>
<dbReference type="GeneID" id="101853700"/>
<organism evidence="10 11">
    <name type="scientific">Aplysia californica</name>
    <name type="common">California sea hare</name>
    <dbReference type="NCBI Taxonomy" id="6500"/>
    <lineage>
        <taxon>Eukaryota</taxon>
        <taxon>Metazoa</taxon>
        <taxon>Spiralia</taxon>
        <taxon>Lophotrochozoa</taxon>
        <taxon>Mollusca</taxon>
        <taxon>Gastropoda</taxon>
        <taxon>Heterobranchia</taxon>
        <taxon>Euthyneura</taxon>
        <taxon>Tectipleura</taxon>
        <taxon>Aplysiida</taxon>
        <taxon>Aplysioidea</taxon>
        <taxon>Aplysiidae</taxon>
        <taxon>Aplysia</taxon>
    </lineage>
</organism>
<feature type="compositionally biased region" description="Basic residues" evidence="9">
    <location>
        <begin position="93"/>
        <end position="109"/>
    </location>
</feature>
<dbReference type="InterPro" id="IPR009018">
    <property type="entry name" value="Signal_recog_particle_SRP9/14"/>
</dbReference>
<keyword evidence="6 8" id="KW-0733">Signal recognition particle</keyword>
<dbReference type="PANTHER" id="PTHR12013">
    <property type="entry name" value="SIGNAL RECOGNITION PARTICLE 14 KD PROTEIN"/>
    <property type="match status" value="1"/>
</dbReference>
<reference evidence="11" key="1">
    <citation type="submission" date="2025-08" db="UniProtKB">
        <authorList>
            <consortium name="RefSeq"/>
        </authorList>
    </citation>
    <scope>IDENTIFICATION</scope>
</reference>
<accession>A0ABM0JRG6</accession>
<name>A0ABM0JRG6_APLCA</name>
<feature type="region of interest" description="Disordered" evidence="9">
    <location>
        <begin position="27"/>
        <end position="47"/>
    </location>
</feature>
<dbReference type="Proteomes" id="UP000694888">
    <property type="component" value="Unplaced"/>
</dbReference>
<dbReference type="InterPro" id="IPR003210">
    <property type="entry name" value="Signal_recog_particle_SRP14"/>
</dbReference>
<dbReference type="Pfam" id="PF02290">
    <property type="entry name" value="SRP14"/>
    <property type="match status" value="1"/>
</dbReference>
<comment type="subcellular location">
    <subcellularLocation>
        <location evidence="1 8">Cytoplasm</location>
    </subcellularLocation>
</comment>
<evidence type="ECO:0000256" key="5">
    <source>
        <dbReference type="ARBA" id="ARBA00022884"/>
    </source>
</evidence>
<evidence type="ECO:0000256" key="7">
    <source>
        <dbReference type="ARBA" id="ARBA00023274"/>
    </source>
</evidence>
<comment type="function">
    <text evidence="8">Component of the signal recognition particle (SRP) complex, a ribonucleoprotein complex that mediates the cotranslational targeting of secretory and membrane proteins to the endoplasmic reticulum (ER). SRP9 together with SRP14 and the Alu portion of the SRP RNA, constitutes the elongation arrest domain of SRP. The complex of SRP9 and SRP14 is required for SRP RNA binding.</text>
</comment>
<dbReference type="Gene3D" id="3.30.720.10">
    <property type="entry name" value="Signal recognition particle alu RNA binding heterodimer, srp9/1"/>
    <property type="match status" value="1"/>
</dbReference>
<sequence>MLLENDAFLTELTKLFTKGKTSGSVTMTMKRYDGRTKPKPQGGLLPEPSEYKCLVRATLGNRKISTVVNHKDVTKFQMAYGNLLKGSMDGLKKKDKKAARGRKKTKATQ</sequence>
<dbReference type="RefSeq" id="XP_005099827.1">
    <property type="nucleotide sequence ID" value="XM_005099770.3"/>
</dbReference>
<gene>
    <name evidence="11" type="primary">LOC101853700</name>
</gene>
<evidence type="ECO:0000256" key="4">
    <source>
        <dbReference type="ARBA" id="ARBA00022490"/>
    </source>
</evidence>
<keyword evidence="4 8" id="KW-0963">Cytoplasm</keyword>
<keyword evidence="7 8" id="KW-0687">Ribonucleoprotein</keyword>
<comment type="similarity">
    <text evidence="2 8">Belongs to the SRP14 family.</text>
</comment>
<evidence type="ECO:0000313" key="10">
    <source>
        <dbReference type="Proteomes" id="UP000694888"/>
    </source>
</evidence>
<evidence type="ECO:0000256" key="1">
    <source>
        <dbReference type="ARBA" id="ARBA00004496"/>
    </source>
</evidence>
<evidence type="ECO:0000256" key="3">
    <source>
        <dbReference type="ARBA" id="ARBA00017926"/>
    </source>
</evidence>
<feature type="region of interest" description="Disordered" evidence="9">
    <location>
        <begin position="87"/>
        <end position="109"/>
    </location>
</feature>
<evidence type="ECO:0000256" key="8">
    <source>
        <dbReference type="RuleBase" id="RU368100"/>
    </source>
</evidence>
<keyword evidence="10" id="KW-1185">Reference proteome</keyword>
<evidence type="ECO:0000256" key="2">
    <source>
        <dbReference type="ARBA" id="ARBA00010349"/>
    </source>
</evidence>